<protein>
    <submittedName>
        <fullName evidence="1">Uncharacterized protein</fullName>
    </submittedName>
</protein>
<reference evidence="1 2" key="1">
    <citation type="submission" date="2019-01" db="EMBL/GenBank/DDBJ databases">
        <title>A draft genome assembly of the solar-powered sea slug Elysia chlorotica.</title>
        <authorList>
            <person name="Cai H."/>
            <person name="Li Q."/>
            <person name="Fang X."/>
            <person name="Li J."/>
            <person name="Curtis N.E."/>
            <person name="Altenburger A."/>
            <person name="Shibata T."/>
            <person name="Feng M."/>
            <person name="Maeda T."/>
            <person name="Schwartz J.A."/>
            <person name="Shigenobu S."/>
            <person name="Lundholm N."/>
            <person name="Nishiyama T."/>
            <person name="Yang H."/>
            <person name="Hasebe M."/>
            <person name="Li S."/>
            <person name="Pierce S.K."/>
            <person name="Wang J."/>
        </authorList>
    </citation>
    <scope>NUCLEOTIDE SEQUENCE [LARGE SCALE GENOMIC DNA]</scope>
    <source>
        <strain evidence="1">EC2010</strain>
        <tissue evidence="1">Whole organism of an adult</tissue>
    </source>
</reference>
<sequence length="247" mass="28773">MNDPDIPILSRDNEIRIFVSKKLSIIKRYKMELTRIDEYAKELCPTDNMGGQIDLEKFIALGALDKCKITMHADEYLFRPFLIPFGFIQITMEIETKDNFKFVIFRYIRVLDNEDPDNTMFYPETHPSADEFSWAMQHDLIINTSASYFPYTHASFGQDNINKRLMGHRISCTGNKPLCSLINTEPGPNLRMSSAELVRQVDLEENPIELTLTFHWAFKFYTAGKTYRNHIVKKLRVVETGLIMDIK</sequence>
<keyword evidence="2" id="KW-1185">Reference proteome</keyword>
<comment type="caution">
    <text evidence="1">The sequence shown here is derived from an EMBL/GenBank/DDBJ whole genome shotgun (WGS) entry which is preliminary data.</text>
</comment>
<organism evidence="1 2">
    <name type="scientific">Elysia chlorotica</name>
    <name type="common">Eastern emerald elysia</name>
    <name type="synonym">Sea slug</name>
    <dbReference type="NCBI Taxonomy" id="188477"/>
    <lineage>
        <taxon>Eukaryota</taxon>
        <taxon>Metazoa</taxon>
        <taxon>Spiralia</taxon>
        <taxon>Lophotrochozoa</taxon>
        <taxon>Mollusca</taxon>
        <taxon>Gastropoda</taxon>
        <taxon>Heterobranchia</taxon>
        <taxon>Euthyneura</taxon>
        <taxon>Panpulmonata</taxon>
        <taxon>Sacoglossa</taxon>
        <taxon>Placobranchoidea</taxon>
        <taxon>Plakobranchidae</taxon>
        <taxon>Elysia</taxon>
    </lineage>
</organism>
<name>A0A433SV45_ELYCH</name>
<evidence type="ECO:0000313" key="2">
    <source>
        <dbReference type="Proteomes" id="UP000271974"/>
    </source>
</evidence>
<gene>
    <name evidence="1" type="ORF">EGW08_019106</name>
</gene>
<evidence type="ECO:0000313" key="1">
    <source>
        <dbReference type="EMBL" id="RUS73126.1"/>
    </source>
</evidence>
<dbReference type="Proteomes" id="UP000271974">
    <property type="component" value="Unassembled WGS sequence"/>
</dbReference>
<dbReference type="EMBL" id="RQTK01000974">
    <property type="protein sequence ID" value="RUS73126.1"/>
    <property type="molecule type" value="Genomic_DNA"/>
</dbReference>
<proteinExistence type="predicted"/>
<dbReference type="AlphaFoldDB" id="A0A433SV45"/>
<accession>A0A433SV45</accession>